<keyword evidence="1" id="KW-1133">Transmembrane helix</keyword>
<name>A0A316FT49_9GAMM</name>
<organism evidence="2 3">
    <name type="scientific">Pleionea mediterranea</name>
    <dbReference type="NCBI Taxonomy" id="523701"/>
    <lineage>
        <taxon>Bacteria</taxon>
        <taxon>Pseudomonadati</taxon>
        <taxon>Pseudomonadota</taxon>
        <taxon>Gammaproteobacteria</taxon>
        <taxon>Oceanospirillales</taxon>
        <taxon>Pleioneaceae</taxon>
        <taxon>Pleionea</taxon>
    </lineage>
</organism>
<comment type="caution">
    <text evidence="2">The sequence shown here is derived from an EMBL/GenBank/DDBJ whole genome shotgun (WGS) entry which is preliminary data.</text>
</comment>
<dbReference type="EMBL" id="QGGU01000005">
    <property type="protein sequence ID" value="PWK51759.1"/>
    <property type="molecule type" value="Genomic_DNA"/>
</dbReference>
<feature type="transmembrane region" description="Helical" evidence="1">
    <location>
        <begin position="106"/>
        <end position="126"/>
    </location>
</feature>
<dbReference type="OrthoDB" id="6307920at2"/>
<feature type="transmembrane region" description="Helical" evidence="1">
    <location>
        <begin position="132"/>
        <end position="152"/>
    </location>
</feature>
<dbReference type="AlphaFoldDB" id="A0A316FT49"/>
<gene>
    <name evidence="2" type="ORF">C8D97_10574</name>
</gene>
<keyword evidence="1" id="KW-0812">Transmembrane</keyword>
<protein>
    <submittedName>
        <fullName evidence="2">Uncharacterized protein</fullName>
    </submittedName>
</protein>
<dbReference type="RefSeq" id="WP_109763156.1">
    <property type="nucleotide sequence ID" value="NZ_QGGU01000005.1"/>
</dbReference>
<feature type="transmembrane region" description="Helical" evidence="1">
    <location>
        <begin position="65"/>
        <end position="86"/>
    </location>
</feature>
<dbReference type="Proteomes" id="UP000245790">
    <property type="component" value="Unassembled WGS sequence"/>
</dbReference>
<sequence>MEPNKTTENNGNISAAEAKASLESLNRINASVAKTLRPPIWFIVLMGGSFGLMTFSYSAMRHENVWALGLIGSFIAFVILVAFLLYRNRLLGIKMRLGPTSNSGMILQICQAAVFGLALIFARELSLMGYQWAAYALASFNALLMAGMLYLFPTGEWIEQGGAS</sequence>
<evidence type="ECO:0000313" key="3">
    <source>
        <dbReference type="Proteomes" id="UP000245790"/>
    </source>
</evidence>
<evidence type="ECO:0000313" key="2">
    <source>
        <dbReference type="EMBL" id="PWK51759.1"/>
    </source>
</evidence>
<reference evidence="2 3" key="1">
    <citation type="submission" date="2018-05" db="EMBL/GenBank/DDBJ databases">
        <title>Genomic Encyclopedia of Type Strains, Phase IV (KMG-IV): sequencing the most valuable type-strain genomes for metagenomic binning, comparative biology and taxonomic classification.</title>
        <authorList>
            <person name="Goeker M."/>
        </authorList>
    </citation>
    <scope>NUCLEOTIDE SEQUENCE [LARGE SCALE GENOMIC DNA]</scope>
    <source>
        <strain evidence="2 3">DSM 25350</strain>
    </source>
</reference>
<proteinExistence type="predicted"/>
<keyword evidence="1" id="KW-0472">Membrane</keyword>
<accession>A0A316FT49</accession>
<evidence type="ECO:0000256" key="1">
    <source>
        <dbReference type="SAM" id="Phobius"/>
    </source>
</evidence>
<feature type="transmembrane region" description="Helical" evidence="1">
    <location>
        <begin position="40"/>
        <end position="59"/>
    </location>
</feature>
<keyword evidence="3" id="KW-1185">Reference proteome</keyword>